<accession>A0ABY8TM42</accession>
<feature type="region of interest" description="Disordered" evidence="1">
    <location>
        <begin position="1"/>
        <end position="26"/>
    </location>
</feature>
<name>A0ABY8TM42_TETOB</name>
<feature type="region of interest" description="Disordered" evidence="1">
    <location>
        <begin position="355"/>
        <end position="380"/>
    </location>
</feature>
<reference evidence="2 3" key="1">
    <citation type="submission" date="2023-05" db="EMBL/GenBank/DDBJ databases">
        <title>A 100% complete, gapless, phased diploid assembly of the Scenedesmus obliquus UTEX 3031 genome.</title>
        <authorList>
            <person name="Biondi T.C."/>
            <person name="Hanschen E.R."/>
            <person name="Kwon T."/>
            <person name="Eng W."/>
            <person name="Kruse C.P.S."/>
            <person name="Koehler S.I."/>
            <person name="Kunde Y."/>
            <person name="Gleasner C.D."/>
            <person name="You Mak K.T."/>
            <person name="Polle J."/>
            <person name="Hovde B.T."/>
            <person name="Starkenburg S.R."/>
        </authorList>
    </citation>
    <scope>NUCLEOTIDE SEQUENCE [LARGE SCALE GENOMIC DNA]</scope>
    <source>
        <strain evidence="2 3">DOE0152z</strain>
    </source>
</reference>
<dbReference type="Proteomes" id="UP001244341">
    <property type="component" value="Chromosome 2b"/>
</dbReference>
<gene>
    <name evidence="2" type="ORF">OEZ85_010387</name>
</gene>
<feature type="region of interest" description="Disordered" evidence="1">
    <location>
        <begin position="59"/>
        <end position="79"/>
    </location>
</feature>
<organism evidence="2 3">
    <name type="scientific">Tetradesmus obliquus</name>
    <name type="common">Green alga</name>
    <name type="synonym">Acutodesmus obliquus</name>
    <dbReference type="NCBI Taxonomy" id="3088"/>
    <lineage>
        <taxon>Eukaryota</taxon>
        <taxon>Viridiplantae</taxon>
        <taxon>Chlorophyta</taxon>
        <taxon>core chlorophytes</taxon>
        <taxon>Chlorophyceae</taxon>
        <taxon>CS clade</taxon>
        <taxon>Sphaeropleales</taxon>
        <taxon>Scenedesmaceae</taxon>
        <taxon>Tetradesmus</taxon>
    </lineage>
</organism>
<dbReference type="EMBL" id="CP126209">
    <property type="protein sequence ID" value="WIA10184.1"/>
    <property type="molecule type" value="Genomic_DNA"/>
</dbReference>
<sequence>MGKRKASKAKGSRAKAKDTSTQELAVLPDPASTGAVKLGTLTYPVKAVKGFTIHSIKTRRKRHGMAATKRSSSRGSSSTEAPAFFDLNNMFEVQQLDGTCFRPPKYLSITSEAIDTAMGEGAAATVMRQRKILVLRPQQRMLSLVVKLPAACSASTAATSILEQAQQLLAPPKKPAAAAAQQQDGQQGRDQQQQQQQQQQADWQPDFQESHLLCISSNWRSGRGSVETVDAAAQLTDAWFTGNTLLALLLPSPEPAAAAAAAASPPRSGSKRQQPEPDAADAAAGQKFMLVWSSALFNESSHMLPLLLSTPEGPGRHDAAVKAMQAFMQAPAWLSPDRRQEMIDAERLRRQKALTTAETSWLPPGTLLPGSRKAQSTRLC</sequence>
<evidence type="ECO:0000313" key="2">
    <source>
        <dbReference type="EMBL" id="WIA10184.1"/>
    </source>
</evidence>
<protein>
    <submittedName>
        <fullName evidence="2">Uncharacterized protein</fullName>
    </submittedName>
</protein>
<evidence type="ECO:0000256" key="1">
    <source>
        <dbReference type="SAM" id="MobiDB-lite"/>
    </source>
</evidence>
<feature type="region of interest" description="Disordered" evidence="1">
    <location>
        <begin position="170"/>
        <end position="204"/>
    </location>
</feature>
<evidence type="ECO:0000313" key="3">
    <source>
        <dbReference type="Proteomes" id="UP001244341"/>
    </source>
</evidence>
<feature type="compositionally biased region" description="Basic residues" evidence="1">
    <location>
        <begin position="1"/>
        <end position="14"/>
    </location>
</feature>
<feature type="region of interest" description="Disordered" evidence="1">
    <location>
        <begin position="258"/>
        <end position="282"/>
    </location>
</feature>
<proteinExistence type="predicted"/>
<keyword evidence="3" id="KW-1185">Reference proteome</keyword>